<dbReference type="RefSeq" id="WP_136425258.1">
    <property type="nucleotide sequence ID" value="NZ_SSSN01000013.1"/>
</dbReference>
<proteinExistence type="predicted"/>
<gene>
    <name evidence="1" type="ORF">E6C70_14420</name>
</gene>
<dbReference type="Proteomes" id="UP000307380">
    <property type="component" value="Unassembled WGS sequence"/>
</dbReference>
<dbReference type="InterPro" id="IPR025534">
    <property type="entry name" value="DUF4420"/>
</dbReference>
<sequence>MADDEAVHLNPDSLDKYFRLDAVSIFQLSEKADALLEIDPTSEQLRLFVPAVGGMPEVDGLERVKVDRIARPGGGSRYRIVLDVAGMHYAGYQLIESIVAYLREGSTFTRAVAESIAVMKDLLANRGRLTDDEETGLWGELTLLEDLVSGIGEHSAVASWLGPVASEHDFSLERFEVEVKTTRGEGRRHLIASDTQLQPSPGRPLYLLSLQITLAGAAQEGRTLPQVVADLRAILDDTSSQFEAALYAVGYRDGDADLYRTRFQFRSKPRGYLIDDNFPSVTRPRLEMTVPNLHLVSEVRYRVDVGGLLPAHMPAPLDNFCEVLK</sequence>
<keyword evidence="2" id="KW-1185">Reference proteome</keyword>
<reference evidence="1 2" key="1">
    <citation type="submission" date="2019-04" db="EMBL/GenBank/DDBJ databases">
        <authorList>
            <person name="Jiang L."/>
        </authorList>
    </citation>
    <scope>NUCLEOTIDE SEQUENCE [LARGE SCALE GENOMIC DNA]</scope>
    <source>
        <strain evidence="1 2">YIM 131861</strain>
    </source>
</reference>
<organism evidence="1 2">
    <name type="scientific">Orlajensenia flava</name>
    <dbReference type="NCBI Taxonomy" id="2565934"/>
    <lineage>
        <taxon>Bacteria</taxon>
        <taxon>Bacillati</taxon>
        <taxon>Actinomycetota</taxon>
        <taxon>Actinomycetes</taxon>
        <taxon>Micrococcales</taxon>
        <taxon>Microbacteriaceae</taxon>
        <taxon>Orlajensenia</taxon>
    </lineage>
</organism>
<name>A0A4S4FJN1_9MICO</name>
<accession>A0A4S4FJN1</accession>
<dbReference type="AlphaFoldDB" id="A0A4S4FJN1"/>
<protein>
    <submittedName>
        <fullName evidence="1">PD-(D/E)XK motif protein</fullName>
    </submittedName>
</protein>
<evidence type="ECO:0000313" key="1">
    <source>
        <dbReference type="EMBL" id="THG30560.1"/>
    </source>
</evidence>
<dbReference type="EMBL" id="SSSN01000013">
    <property type="protein sequence ID" value="THG30560.1"/>
    <property type="molecule type" value="Genomic_DNA"/>
</dbReference>
<dbReference type="Pfam" id="PF14390">
    <property type="entry name" value="DUF4420"/>
    <property type="match status" value="1"/>
</dbReference>
<comment type="caution">
    <text evidence="1">The sequence shown here is derived from an EMBL/GenBank/DDBJ whole genome shotgun (WGS) entry which is preliminary data.</text>
</comment>
<dbReference type="OrthoDB" id="4854145at2"/>
<evidence type="ECO:0000313" key="2">
    <source>
        <dbReference type="Proteomes" id="UP000307380"/>
    </source>
</evidence>